<reference evidence="2 4" key="2">
    <citation type="submission" date="2020-08" db="EMBL/GenBank/DDBJ databases">
        <title>Genomic Encyclopedia of Type Strains, Phase III (KMG-III): the genomes of soil and plant-associated and newly described type strains.</title>
        <authorList>
            <person name="Whitman W."/>
        </authorList>
    </citation>
    <scope>NUCLEOTIDE SEQUENCE [LARGE SCALE GENOMIC DNA]</scope>
    <source>
        <strain evidence="2 4">CECT 8088</strain>
    </source>
</reference>
<dbReference type="AlphaFoldDB" id="A0A839UV80"/>
<organism evidence="2 4">
    <name type="scientific">Endobacter medicaginis</name>
    <dbReference type="NCBI Taxonomy" id="1181271"/>
    <lineage>
        <taxon>Bacteria</taxon>
        <taxon>Pseudomonadati</taxon>
        <taxon>Pseudomonadota</taxon>
        <taxon>Alphaproteobacteria</taxon>
        <taxon>Acetobacterales</taxon>
        <taxon>Acetobacteraceae</taxon>
        <taxon>Endobacter</taxon>
    </lineage>
</organism>
<evidence type="ECO:0000313" key="2">
    <source>
        <dbReference type="EMBL" id="MBB3174208.1"/>
    </source>
</evidence>
<evidence type="ECO:0000313" key="5">
    <source>
        <dbReference type="Proteomes" id="UP000565205"/>
    </source>
</evidence>
<evidence type="ECO:0000256" key="1">
    <source>
        <dbReference type="SAM" id="Phobius"/>
    </source>
</evidence>
<proteinExistence type="predicted"/>
<keyword evidence="1" id="KW-0812">Transmembrane</keyword>
<sequence>MSATDPFSPAPAPSSGITLRGWTWIVQALYIATYFTGITCIIGVVIAYAKRAEAAGTVYESHLIYAIRSFWIGLILTVIGTVLIFVGIGVIILILAGLWWLVRLVRPVIALVDDRPISNPEGFF</sequence>
<evidence type="ECO:0000313" key="4">
    <source>
        <dbReference type="Proteomes" id="UP000557688"/>
    </source>
</evidence>
<comment type="caution">
    <text evidence="2">The sequence shown here is derived from an EMBL/GenBank/DDBJ whole genome shotgun (WGS) entry which is preliminary data.</text>
</comment>
<dbReference type="EMBL" id="JACHXV010000006">
    <property type="protein sequence ID" value="MBB3174208.1"/>
    <property type="molecule type" value="Genomic_DNA"/>
</dbReference>
<accession>A0A839UV80</accession>
<feature type="transmembrane region" description="Helical" evidence="1">
    <location>
        <begin position="70"/>
        <end position="102"/>
    </location>
</feature>
<evidence type="ECO:0000313" key="3">
    <source>
        <dbReference type="EMBL" id="NVN30803.1"/>
    </source>
</evidence>
<keyword evidence="1" id="KW-0472">Membrane</keyword>
<protein>
    <submittedName>
        <fullName evidence="2">Putative membrane protein</fullName>
    </submittedName>
</protein>
<feature type="transmembrane region" description="Helical" evidence="1">
    <location>
        <begin position="24"/>
        <end position="49"/>
    </location>
</feature>
<dbReference type="EMBL" id="JABXXQ010000221">
    <property type="protein sequence ID" value="NVN30803.1"/>
    <property type="molecule type" value="Genomic_DNA"/>
</dbReference>
<dbReference type="Proteomes" id="UP000565205">
    <property type="component" value="Unassembled WGS sequence"/>
</dbReference>
<keyword evidence="1" id="KW-1133">Transmembrane helix</keyword>
<gene>
    <name evidence="2" type="ORF">FHR90_002044</name>
    <name evidence="3" type="ORF">HUK83_10725</name>
</gene>
<dbReference type="RefSeq" id="WP_176624634.1">
    <property type="nucleotide sequence ID" value="NZ_JABXXQ010000221.1"/>
</dbReference>
<dbReference type="Proteomes" id="UP000557688">
    <property type="component" value="Unassembled WGS sequence"/>
</dbReference>
<name>A0A839UV80_9PROT</name>
<keyword evidence="4" id="KW-1185">Reference proteome</keyword>
<reference evidence="3 5" key="1">
    <citation type="submission" date="2020-06" db="EMBL/GenBank/DDBJ databases">
        <title>Description of novel acetic acid bacteria.</title>
        <authorList>
            <person name="Sombolestani A."/>
        </authorList>
    </citation>
    <scope>NUCLEOTIDE SEQUENCE [LARGE SCALE GENOMIC DNA]</scope>
    <source>
        <strain evidence="3 5">LMG 26838</strain>
    </source>
</reference>